<evidence type="ECO:0000256" key="1">
    <source>
        <dbReference type="SAM" id="SignalP"/>
    </source>
</evidence>
<dbReference type="InterPro" id="IPR055911">
    <property type="entry name" value="DUF7488"/>
</dbReference>
<feature type="domain" description="PDZ" evidence="2">
    <location>
        <begin position="178"/>
        <end position="256"/>
    </location>
</feature>
<feature type="signal peptide" evidence="1">
    <location>
        <begin position="1"/>
        <end position="20"/>
    </location>
</feature>
<dbReference type="Pfam" id="PF24314">
    <property type="entry name" value="DUF7488"/>
    <property type="match status" value="1"/>
</dbReference>
<feature type="chain" id="PRO_5046268671" evidence="1">
    <location>
        <begin position="21"/>
        <end position="370"/>
    </location>
</feature>
<evidence type="ECO:0000259" key="2">
    <source>
        <dbReference type="Pfam" id="PF13180"/>
    </source>
</evidence>
<organism evidence="4 5">
    <name type="scientific">Helicobacter turcicus</name>
    <dbReference type="NCBI Taxonomy" id="2867412"/>
    <lineage>
        <taxon>Bacteria</taxon>
        <taxon>Pseudomonadati</taxon>
        <taxon>Campylobacterota</taxon>
        <taxon>Epsilonproteobacteria</taxon>
        <taxon>Campylobacterales</taxon>
        <taxon>Helicobacteraceae</taxon>
        <taxon>Helicobacter</taxon>
    </lineage>
</organism>
<dbReference type="RefSeq" id="WP_221532562.1">
    <property type="nucleotide sequence ID" value="NZ_JAIGYP010000011.1"/>
</dbReference>
<dbReference type="Gene3D" id="2.30.42.10">
    <property type="match status" value="1"/>
</dbReference>
<dbReference type="SUPFAM" id="SSF50156">
    <property type="entry name" value="PDZ domain-like"/>
    <property type="match status" value="1"/>
</dbReference>
<dbReference type="Pfam" id="PF13180">
    <property type="entry name" value="PDZ_2"/>
    <property type="match status" value="1"/>
</dbReference>
<keyword evidence="1" id="KW-0732">Signal</keyword>
<accession>A0ABS7JPL3</accession>
<evidence type="ECO:0000259" key="3">
    <source>
        <dbReference type="Pfam" id="PF24314"/>
    </source>
</evidence>
<gene>
    <name evidence="4" type="ORF">K4G57_07745</name>
</gene>
<feature type="domain" description="DUF7488" evidence="3">
    <location>
        <begin position="19"/>
        <end position="172"/>
    </location>
</feature>
<evidence type="ECO:0000313" key="5">
    <source>
        <dbReference type="Proteomes" id="UP000700059"/>
    </source>
</evidence>
<dbReference type="EMBL" id="JAIGYQ010000011">
    <property type="protein sequence ID" value="MBX7491351.1"/>
    <property type="molecule type" value="Genomic_DNA"/>
</dbReference>
<dbReference type="InterPro" id="IPR001478">
    <property type="entry name" value="PDZ"/>
</dbReference>
<comment type="caution">
    <text evidence="4">The sequence shown here is derived from an EMBL/GenBank/DDBJ whole genome shotgun (WGS) entry which is preliminary data.</text>
</comment>
<dbReference type="InterPro" id="IPR036034">
    <property type="entry name" value="PDZ_sf"/>
</dbReference>
<sequence>MRLLKIIIFGVFCCAYSSFAYDFDACEKKAALSMERVGRTYGIAIESLGKQNPSKAVLFVYSPKQKPHGYKVLKHDPFVGMYLLESKGTLEPINIKAIQKEILEDEMASINPKDSVSGKIATRMQSPIDFATLNTPTFQNSLISTVCDHTYGIGIGGNAFIEKAYLDRFVHSDEIYYGDIGVRVVQNSENAVEVNIVDPFFQKNPFKFGDIIASVNEETITNLADFHRVVFDLKQGLSVPVQIKRDGVNMEVQVQVDRLRGGMLLPENFFSRVHIGVNDNFMITYVGEEARDGFERLRVGDKVLRVNQQTAPRGHDAIIRLLGEYPDEKQRWLISRDDFQFFVDVNDKGEMESQNSLTQGLLSEENRFSL</sequence>
<keyword evidence="5" id="KW-1185">Reference proteome</keyword>
<evidence type="ECO:0000313" key="4">
    <source>
        <dbReference type="EMBL" id="MBX7491351.1"/>
    </source>
</evidence>
<protein>
    <submittedName>
        <fullName evidence="4">PDZ domain-containing protein</fullName>
    </submittedName>
</protein>
<proteinExistence type="predicted"/>
<dbReference type="Proteomes" id="UP000700059">
    <property type="component" value="Unassembled WGS sequence"/>
</dbReference>
<name>A0ABS7JPL3_9HELI</name>
<reference evidence="4 5" key="1">
    <citation type="submission" date="2021-08" db="EMBL/GenBank/DDBJ databases">
        <title>Helicobacter spp. isolated from feces of Anatolian Ground Squirrel (Spermophilus xanthoprymnus) in Turkey.</title>
        <authorList>
            <person name="Aydin F."/>
            <person name="Abay S."/>
            <person name="Kayman T."/>
            <person name="Karakaya E."/>
            <person name="Saticioglu I.B."/>
        </authorList>
    </citation>
    <scope>NUCLEOTIDE SEQUENCE [LARGE SCALE GENOMIC DNA]</scope>
    <source>
        <strain evidence="4 5">Faydin-H70</strain>
    </source>
</reference>